<evidence type="ECO:0000313" key="1">
    <source>
        <dbReference type="Proteomes" id="UP000694863"/>
    </source>
</evidence>
<sequence length="78" mass="8448">MDARTPDSAAKLLGEAAENLFQELQEHFQGLTAALNLSMAEMGTRIDALLKNVSDLMMQAGIESPIKNPPPDDVRPVI</sequence>
<dbReference type="Proteomes" id="UP000694863">
    <property type="component" value="Unplaced"/>
</dbReference>
<name>A0AC55DJY5_ECHTE</name>
<protein>
    <submittedName>
        <fullName evidence="2">Heat shock factor-binding protein 1-like protein 1</fullName>
    </submittedName>
</protein>
<gene>
    <name evidence="2" type="primary">HSBP1L1</name>
</gene>
<reference evidence="2" key="1">
    <citation type="submission" date="2025-08" db="UniProtKB">
        <authorList>
            <consortium name="RefSeq"/>
        </authorList>
    </citation>
    <scope>IDENTIFICATION</scope>
</reference>
<evidence type="ECO:0000313" key="2">
    <source>
        <dbReference type="RefSeq" id="XP_045152052.1"/>
    </source>
</evidence>
<proteinExistence type="predicted"/>
<accession>A0AC55DJY5</accession>
<dbReference type="RefSeq" id="XP_045152052.1">
    <property type="nucleotide sequence ID" value="XM_045296117.1"/>
</dbReference>
<organism evidence="1 2">
    <name type="scientific">Echinops telfairi</name>
    <name type="common">Lesser hedgehog tenrec</name>
    <dbReference type="NCBI Taxonomy" id="9371"/>
    <lineage>
        <taxon>Eukaryota</taxon>
        <taxon>Metazoa</taxon>
        <taxon>Chordata</taxon>
        <taxon>Craniata</taxon>
        <taxon>Vertebrata</taxon>
        <taxon>Euteleostomi</taxon>
        <taxon>Mammalia</taxon>
        <taxon>Eutheria</taxon>
        <taxon>Afrotheria</taxon>
        <taxon>Tenrecidae</taxon>
        <taxon>Tenrecinae</taxon>
        <taxon>Echinops</taxon>
    </lineage>
</organism>
<keyword evidence="1" id="KW-1185">Reference proteome</keyword>